<feature type="non-terminal residue" evidence="1">
    <location>
        <position position="1"/>
    </location>
</feature>
<keyword evidence="2" id="KW-1185">Reference proteome</keyword>
<dbReference type="Proteomes" id="UP000485058">
    <property type="component" value="Unassembled WGS sequence"/>
</dbReference>
<evidence type="ECO:0000313" key="2">
    <source>
        <dbReference type="Proteomes" id="UP000485058"/>
    </source>
</evidence>
<reference evidence="1 2" key="1">
    <citation type="submission" date="2020-02" db="EMBL/GenBank/DDBJ databases">
        <title>Draft genome sequence of Haematococcus lacustris strain NIES-144.</title>
        <authorList>
            <person name="Morimoto D."/>
            <person name="Nakagawa S."/>
            <person name="Yoshida T."/>
            <person name="Sawayama S."/>
        </authorList>
    </citation>
    <scope>NUCLEOTIDE SEQUENCE [LARGE SCALE GENOMIC DNA]</scope>
    <source>
        <strain evidence="1 2">NIES-144</strain>
    </source>
</reference>
<name>A0A699Z108_HAELA</name>
<protein>
    <submittedName>
        <fullName evidence="1">C2H2-type domain-containing protein</fullName>
    </submittedName>
</protein>
<dbReference type="EMBL" id="BLLF01000531">
    <property type="protein sequence ID" value="GFH12704.1"/>
    <property type="molecule type" value="Genomic_DNA"/>
</dbReference>
<dbReference type="AlphaFoldDB" id="A0A699Z108"/>
<feature type="non-terminal residue" evidence="1">
    <location>
        <position position="110"/>
    </location>
</feature>
<evidence type="ECO:0000313" key="1">
    <source>
        <dbReference type="EMBL" id="GFH12704.1"/>
    </source>
</evidence>
<comment type="caution">
    <text evidence="1">The sequence shown here is derived from an EMBL/GenBank/DDBJ whole genome shotgun (WGS) entry which is preliminary data.</text>
</comment>
<gene>
    <name evidence="1" type="ORF">HaLaN_08441</name>
</gene>
<proteinExistence type="predicted"/>
<organism evidence="1 2">
    <name type="scientific">Haematococcus lacustris</name>
    <name type="common">Green alga</name>
    <name type="synonym">Haematococcus pluvialis</name>
    <dbReference type="NCBI Taxonomy" id="44745"/>
    <lineage>
        <taxon>Eukaryota</taxon>
        <taxon>Viridiplantae</taxon>
        <taxon>Chlorophyta</taxon>
        <taxon>core chlorophytes</taxon>
        <taxon>Chlorophyceae</taxon>
        <taxon>CS clade</taxon>
        <taxon>Chlamydomonadales</taxon>
        <taxon>Haematococcaceae</taxon>
        <taxon>Haematococcus</taxon>
    </lineage>
</organism>
<accession>A0A699Z108</accession>
<sequence>DQVLQWVKEGRWDRVVQEKRNVLVCMQQVLHSCYTLLDRCAPSTQCLAGLCCLKSQYSSRTCRSGQGSCWAAVSELLKLLRPGASGTPSSALGLLPDAQLLLQAQQNLLS</sequence>